<reference evidence="4 5" key="1">
    <citation type="submission" date="2023-09" db="EMBL/GenBank/DDBJ databases">
        <title>Pangenome analysis of Batrachochytrium dendrobatidis and related Chytrids.</title>
        <authorList>
            <person name="Yacoub M.N."/>
            <person name="Stajich J.E."/>
            <person name="James T.Y."/>
        </authorList>
    </citation>
    <scope>NUCLEOTIDE SEQUENCE [LARGE SCALE GENOMIC DNA]</scope>
    <source>
        <strain evidence="4 5">JEL0888</strain>
    </source>
</reference>
<dbReference type="PANTHER" id="PTHR19856:SF0">
    <property type="entry name" value="WD REPEAT-CONTAINING PROTEIN 1"/>
    <property type="match status" value="1"/>
</dbReference>
<dbReference type="SUPFAM" id="SSF50998">
    <property type="entry name" value="Quinoprotein alcohol dehydrogenase-like"/>
    <property type="match status" value="1"/>
</dbReference>
<evidence type="ECO:0000256" key="1">
    <source>
        <dbReference type="ARBA" id="ARBA00022574"/>
    </source>
</evidence>
<gene>
    <name evidence="4" type="primary">AIP1</name>
    <name evidence="4" type="ORF">HK105_201261</name>
</gene>
<dbReference type="Pfam" id="PF00400">
    <property type="entry name" value="WD40"/>
    <property type="match status" value="7"/>
</dbReference>
<feature type="repeat" description="WD" evidence="3">
    <location>
        <begin position="501"/>
        <end position="532"/>
    </location>
</feature>
<sequence length="576" mass="61060">MSFTKKSLFAPLPATTRGQAVHLGGDPKGANFLYTNGRSVIIRSLEHPDVAKEYTGHSFATTVARYSPSGFYIASADVQGNVRIWDTTQAENILKTETKPFSGRITDLDWDFESKRIIAVGEGKDKFGHAFLFDSASSVGEISGHAKVINSVSIRPGRPLRAVTASDDMTVNFYHGVPFKFNRSITNHTRFVQCIFLYDGKTGDGVAELSAAAGSHAGGVFSASWAADSKQLMTASADQTVKIWDAAAKTVVSTFSFGEGQSPDDQQVGSLWQGQFLISLSLSGDINYLDPRAGTKPTRVVRGHAKAITSLAVDSNKTLYSGSYDGRHGGTVVSGSGHSNQIVSIAANQSKIVTAAMDDSVRSITAESGSFDAAVTATNGVPKSLAARGNLTIFVTTKDEITVVADGQKSSTKASFVPTAVGLSPDGTTAAVGGEDGVVRLYAVQGTALTEKGKLENNKGSIMAIAYSPKGDLVAVADSQRSVFVYETATNSLKLNQWVFHTARVNSISWSPDGLHAVSGGLDTNVEVWSVEKPMKHISIKGAHQDSVTGAVFIDNNTIATSGQDAQIKIWSLTHY</sequence>
<dbReference type="Gene3D" id="2.130.10.10">
    <property type="entry name" value="YVTN repeat-like/Quinoprotein amine dehydrogenase"/>
    <property type="match status" value="2"/>
</dbReference>
<feature type="repeat" description="WD" evidence="3">
    <location>
        <begin position="541"/>
        <end position="576"/>
    </location>
</feature>
<evidence type="ECO:0000313" key="4">
    <source>
        <dbReference type="EMBL" id="KAL2918991.1"/>
    </source>
</evidence>
<keyword evidence="5" id="KW-1185">Reference proteome</keyword>
<dbReference type="EMBL" id="JADGIZ020000004">
    <property type="protein sequence ID" value="KAL2918991.1"/>
    <property type="molecule type" value="Genomic_DNA"/>
</dbReference>
<evidence type="ECO:0000256" key="2">
    <source>
        <dbReference type="ARBA" id="ARBA00022737"/>
    </source>
</evidence>
<dbReference type="PRINTS" id="PR00320">
    <property type="entry name" value="GPROTEINBRPT"/>
</dbReference>
<evidence type="ECO:0000256" key="3">
    <source>
        <dbReference type="PROSITE-ProRule" id="PRU00221"/>
    </source>
</evidence>
<keyword evidence="2" id="KW-0677">Repeat</keyword>
<dbReference type="PANTHER" id="PTHR19856">
    <property type="entry name" value="WD-REPEATCONTAINING PROTEIN WDR1"/>
    <property type="match status" value="1"/>
</dbReference>
<accession>A0ABR4NHP8</accession>
<dbReference type="PROSITE" id="PS50294">
    <property type="entry name" value="WD_REPEATS_REGION"/>
    <property type="match status" value="4"/>
</dbReference>
<dbReference type="SUPFAM" id="SSF117289">
    <property type="entry name" value="Nucleoporin domain"/>
    <property type="match status" value="1"/>
</dbReference>
<dbReference type="PROSITE" id="PS50082">
    <property type="entry name" value="WD_REPEATS_2"/>
    <property type="match status" value="4"/>
</dbReference>
<dbReference type="Proteomes" id="UP001527925">
    <property type="component" value="Unassembled WGS sequence"/>
</dbReference>
<dbReference type="InterPro" id="IPR020472">
    <property type="entry name" value="WD40_PAC1"/>
</dbReference>
<evidence type="ECO:0000313" key="5">
    <source>
        <dbReference type="Proteomes" id="UP001527925"/>
    </source>
</evidence>
<dbReference type="InterPro" id="IPR015943">
    <property type="entry name" value="WD40/YVTN_repeat-like_dom_sf"/>
</dbReference>
<organism evidence="4 5">
    <name type="scientific">Polyrhizophydium stewartii</name>
    <dbReference type="NCBI Taxonomy" id="2732419"/>
    <lineage>
        <taxon>Eukaryota</taxon>
        <taxon>Fungi</taxon>
        <taxon>Fungi incertae sedis</taxon>
        <taxon>Chytridiomycota</taxon>
        <taxon>Chytridiomycota incertae sedis</taxon>
        <taxon>Chytridiomycetes</taxon>
        <taxon>Rhizophydiales</taxon>
        <taxon>Rhizophydiales incertae sedis</taxon>
        <taxon>Polyrhizophydium</taxon>
    </lineage>
</organism>
<feature type="repeat" description="WD" evidence="3">
    <location>
        <begin position="213"/>
        <end position="254"/>
    </location>
</feature>
<dbReference type="InterPro" id="IPR001680">
    <property type="entry name" value="WD40_rpt"/>
</dbReference>
<protein>
    <submittedName>
        <fullName evidence="4">WD40 repeat-like protein</fullName>
    </submittedName>
</protein>
<dbReference type="SMART" id="SM00320">
    <property type="entry name" value="WD40"/>
    <property type="match status" value="9"/>
</dbReference>
<proteinExistence type="predicted"/>
<comment type="caution">
    <text evidence="4">The sequence shown here is derived from an EMBL/GenBank/DDBJ whole genome shotgun (WGS) entry which is preliminary data.</text>
</comment>
<keyword evidence="1 3" id="KW-0853">WD repeat</keyword>
<name>A0ABR4NHP8_9FUNG</name>
<dbReference type="InterPro" id="IPR011047">
    <property type="entry name" value="Quinoprotein_ADH-like_sf"/>
</dbReference>
<feature type="repeat" description="WD" evidence="3">
    <location>
        <begin position="54"/>
        <end position="95"/>
    </location>
</feature>